<dbReference type="EMBL" id="BOQL01000015">
    <property type="protein sequence ID" value="GIM65111.1"/>
    <property type="molecule type" value="Genomic_DNA"/>
</dbReference>
<organism evidence="1 2">
    <name type="scientific">Actinoplanes auranticolor</name>
    <dbReference type="NCBI Taxonomy" id="47988"/>
    <lineage>
        <taxon>Bacteria</taxon>
        <taxon>Bacillati</taxon>
        <taxon>Actinomycetota</taxon>
        <taxon>Actinomycetes</taxon>
        <taxon>Micromonosporales</taxon>
        <taxon>Micromonosporaceae</taxon>
        <taxon>Actinoplanes</taxon>
    </lineage>
</organism>
<comment type="caution">
    <text evidence="1">The sequence shown here is derived from an EMBL/GenBank/DDBJ whole genome shotgun (WGS) entry which is preliminary data.</text>
</comment>
<dbReference type="AlphaFoldDB" id="A0A919S5G9"/>
<proteinExistence type="predicted"/>
<name>A0A919S5G9_9ACTN</name>
<evidence type="ECO:0000313" key="2">
    <source>
        <dbReference type="Proteomes" id="UP000681340"/>
    </source>
</evidence>
<dbReference type="Proteomes" id="UP000681340">
    <property type="component" value="Unassembled WGS sequence"/>
</dbReference>
<reference evidence="1" key="1">
    <citation type="submission" date="2021-03" db="EMBL/GenBank/DDBJ databases">
        <title>Whole genome shotgun sequence of Actinoplanes auranticolor NBRC 12245.</title>
        <authorList>
            <person name="Komaki H."/>
            <person name="Tamura T."/>
        </authorList>
    </citation>
    <scope>NUCLEOTIDE SEQUENCE</scope>
    <source>
        <strain evidence="1">NBRC 12245</strain>
    </source>
</reference>
<gene>
    <name evidence="1" type="ORF">Aau02nite_14810</name>
</gene>
<keyword evidence="2" id="KW-1185">Reference proteome</keyword>
<sequence length="46" mass="4882">MPGRPAGRPADEVAASLIGPLLYLGLARGRRVSDEFIRTLVAAHLP</sequence>
<evidence type="ECO:0000313" key="1">
    <source>
        <dbReference type="EMBL" id="GIM65111.1"/>
    </source>
</evidence>
<accession>A0A919S5G9</accession>
<protein>
    <submittedName>
        <fullName evidence="1">Uncharacterized protein</fullName>
    </submittedName>
</protein>